<dbReference type="AlphaFoldDB" id="A0A4R2HL63"/>
<dbReference type="EMBL" id="SLWO01000001">
    <property type="protein sequence ID" value="TCO30573.1"/>
    <property type="molecule type" value="Genomic_DNA"/>
</dbReference>
<name>A0A4R2HL63_9SPHI</name>
<dbReference type="CDD" id="cd00093">
    <property type="entry name" value="HTH_XRE"/>
    <property type="match status" value="1"/>
</dbReference>
<dbReference type="InterPro" id="IPR001387">
    <property type="entry name" value="Cro/C1-type_HTH"/>
</dbReference>
<reference evidence="2" key="4">
    <citation type="submission" date="2024-05" db="EMBL/GenBank/DDBJ databases">
        <authorList>
            <person name="Sun Q."/>
            <person name="Zhou Y."/>
        </authorList>
    </citation>
    <scope>NUCLEOTIDE SEQUENCE</scope>
    <source>
        <strain evidence="2">CGMCC 1.15644</strain>
    </source>
</reference>
<proteinExistence type="predicted"/>
<organism evidence="3 4">
    <name type="scientific">Pedobacter psychrotolerans</name>
    <dbReference type="NCBI Taxonomy" id="1843235"/>
    <lineage>
        <taxon>Bacteria</taxon>
        <taxon>Pseudomonadati</taxon>
        <taxon>Bacteroidota</taxon>
        <taxon>Sphingobacteriia</taxon>
        <taxon>Sphingobacteriales</taxon>
        <taxon>Sphingobacteriaceae</taxon>
        <taxon>Pedobacter</taxon>
    </lineage>
</organism>
<evidence type="ECO:0000313" key="5">
    <source>
        <dbReference type="Proteomes" id="UP000622648"/>
    </source>
</evidence>
<dbReference type="RefSeq" id="WP_132528792.1">
    <property type="nucleotide sequence ID" value="NZ_BMJO01000008.1"/>
</dbReference>
<evidence type="ECO:0000313" key="3">
    <source>
        <dbReference type="EMBL" id="TCO30573.1"/>
    </source>
</evidence>
<evidence type="ECO:0008006" key="6">
    <source>
        <dbReference type="Google" id="ProtNLM"/>
    </source>
</evidence>
<dbReference type="EMBL" id="BMJO01000008">
    <property type="protein sequence ID" value="GGE69176.1"/>
    <property type="molecule type" value="Genomic_DNA"/>
</dbReference>
<accession>A0A4R2HL63</accession>
<reference evidence="2" key="1">
    <citation type="journal article" date="2014" name="Int. J. Syst. Evol. Microbiol.">
        <title>Complete genome of a new Firmicutes species belonging to the dominant human colonic microbiota ('Ruminococcus bicirculans') reveals two chromosomes and a selective capacity to utilize plant glucans.</title>
        <authorList>
            <consortium name="NISC Comparative Sequencing Program"/>
            <person name="Wegmann U."/>
            <person name="Louis P."/>
            <person name="Goesmann A."/>
            <person name="Henrissat B."/>
            <person name="Duncan S.H."/>
            <person name="Flint H.J."/>
        </authorList>
    </citation>
    <scope>NUCLEOTIDE SEQUENCE</scope>
    <source>
        <strain evidence="2">CGMCC 1.15644</strain>
    </source>
</reference>
<reference evidence="5" key="2">
    <citation type="journal article" date="2019" name="Int. J. Syst. Evol. Microbiol.">
        <title>The Global Catalogue of Microorganisms (GCM) 10K type strain sequencing project: providing services to taxonomists for standard genome sequencing and annotation.</title>
        <authorList>
            <consortium name="The Broad Institute Genomics Platform"/>
            <consortium name="The Broad Institute Genome Sequencing Center for Infectious Disease"/>
            <person name="Wu L."/>
            <person name="Ma J."/>
        </authorList>
    </citation>
    <scope>NUCLEOTIDE SEQUENCE [LARGE SCALE GENOMIC DNA]</scope>
    <source>
        <strain evidence="5">CGMCC 1.15644</strain>
    </source>
</reference>
<evidence type="ECO:0000256" key="1">
    <source>
        <dbReference type="SAM" id="MobiDB-lite"/>
    </source>
</evidence>
<feature type="region of interest" description="Disordered" evidence="1">
    <location>
        <begin position="1"/>
        <end position="31"/>
    </location>
</feature>
<keyword evidence="5" id="KW-1185">Reference proteome</keyword>
<feature type="compositionally biased region" description="Polar residues" evidence="1">
    <location>
        <begin position="9"/>
        <end position="27"/>
    </location>
</feature>
<protein>
    <recommendedName>
        <fullName evidence="6">Helix-turn-helix protein</fullName>
    </recommendedName>
</protein>
<comment type="caution">
    <text evidence="3">The sequence shown here is derived from an EMBL/GenBank/DDBJ whole genome shotgun (WGS) entry which is preliminary data.</text>
</comment>
<sequence>MKKLRDQIGLSQTDMSKLMGSNKTTGSLHEKGLRELNAKELSTLSTIELLMNNANEIQATERISLNDQKALVAMLKKLSYNQKRATQKHEIIREKLSRMEETYASNRKLWCLLNELKTNLKGKAANPYVGVLEVKCLEKLKSCGLHQQILLRHQLSMLESEIASAQQIVEEYRGFGVPEVG</sequence>
<evidence type="ECO:0000313" key="2">
    <source>
        <dbReference type="EMBL" id="GGE69176.1"/>
    </source>
</evidence>
<dbReference type="OrthoDB" id="384861at2"/>
<reference evidence="3 4" key="3">
    <citation type="submission" date="2019-03" db="EMBL/GenBank/DDBJ databases">
        <title>Genomic Encyclopedia of Type Strains, Phase IV (KMG-IV): sequencing the most valuable type-strain genomes for metagenomic binning, comparative biology and taxonomic classification.</title>
        <authorList>
            <person name="Goeker M."/>
        </authorList>
    </citation>
    <scope>NUCLEOTIDE SEQUENCE [LARGE SCALE GENOMIC DNA]</scope>
    <source>
        <strain evidence="3 4">DSM 103236</strain>
    </source>
</reference>
<gene>
    <name evidence="3" type="ORF">EV200_1013</name>
    <name evidence="2" type="ORF">GCM10011413_39800</name>
</gene>
<evidence type="ECO:0000313" key="4">
    <source>
        <dbReference type="Proteomes" id="UP000295684"/>
    </source>
</evidence>
<dbReference type="Proteomes" id="UP000295684">
    <property type="component" value="Unassembled WGS sequence"/>
</dbReference>
<dbReference type="Proteomes" id="UP000622648">
    <property type="component" value="Unassembled WGS sequence"/>
</dbReference>